<dbReference type="Pfam" id="PF14907">
    <property type="entry name" value="NTP_transf_5"/>
    <property type="match status" value="1"/>
</dbReference>
<gene>
    <name evidence="1" type="ORF">JYQ75_11190</name>
</gene>
<evidence type="ECO:0000313" key="1">
    <source>
        <dbReference type="EMBL" id="MBP0057948.1"/>
    </source>
</evidence>
<dbReference type="Proteomes" id="UP001315001">
    <property type="component" value="Unassembled WGS sequence"/>
</dbReference>
<reference evidence="1 2" key="1">
    <citation type="submission" date="2021-02" db="EMBL/GenBank/DDBJ databases">
        <title>Lactate utilizing bacteria of the human gut.</title>
        <authorList>
            <person name="Sheridan P.O."/>
        </authorList>
    </citation>
    <scope>NUCLEOTIDE SEQUENCE [LARGE SCALE GENOMIC DNA]</scope>
    <source>
        <strain evidence="1 2">HTF-83D</strain>
    </source>
</reference>
<evidence type="ECO:0000313" key="2">
    <source>
        <dbReference type="Proteomes" id="UP001315001"/>
    </source>
</evidence>
<organism evidence="1 2">
    <name type="scientific">Anaerobutyricum soehngenii</name>
    <dbReference type="NCBI Taxonomy" id="105843"/>
    <lineage>
        <taxon>Bacteria</taxon>
        <taxon>Bacillati</taxon>
        <taxon>Bacillota</taxon>
        <taxon>Clostridia</taxon>
        <taxon>Lachnospirales</taxon>
        <taxon>Lachnospiraceae</taxon>
        <taxon>Anaerobutyricum</taxon>
    </lineage>
</organism>
<proteinExistence type="predicted"/>
<accession>A0ABS3ZKU5</accession>
<dbReference type="InterPro" id="IPR039498">
    <property type="entry name" value="NTP_transf_5"/>
</dbReference>
<sequence length="381" mass="45811">MIEKTLEINDSFYTFLYLLMCGVEGKPPSSELLREMNMEDVYQISVYHTLSAMTYMVLEKGQDILEGEVFKNWKKEKDKAIRKNILLDRERERIFAFMEEQGIWHMPLKGIILKEMYPAFGMRQMADNDILYDSNFQNPLCIWMKEQGYKVISCGRGNHDVYEKKPVYNYEMHTALYGGEHNPVWITYYENIKEKLIADKKKKYSFHFTDEDFYIYIITHIYKHFAGSGTGIRSLLDVYIYLQAKEAIMNWDYINEELKKVQVSDFEGKVRHLSQKVFSKELQKLTKKEEELLKYFLYSGTYGTLENHVQHRLDQFETDKKGYIIKRLVPDEEFYKNYVPFVYEHKWSRPFFIIFRLVRGLFRKDRRIMKEIKALKKAESR</sequence>
<name>A0ABS3ZKU5_9FIRM</name>
<keyword evidence="2" id="KW-1185">Reference proteome</keyword>
<dbReference type="EMBL" id="JAFIQO010000143">
    <property type="protein sequence ID" value="MBP0057948.1"/>
    <property type="molecule type" value="Genomic_DNA"/>
</dbReference>
<protein>
    <submittedName>
        <fullName evidence="1">Nucleotidyltransferase family protein</fullName>
    </submittedName>
</protein>
<comment type="caution">
    <text evidence="1">The sequence shown here is derived from an EMBL/GenBank/DDBJ whole genome shotgun (WGS) entry which is preliminary data.</text>
</comment>